<dbReference type="InParanoid" id="A0A0C3DMX1"/>
<dbReference type="Pfam" id="PF01828">
    <property type="entry name" value="Peptidase_A4"/>
    <property type="match status" value="1"/>
</dbReference>
<protein>
    <recommendedName>
        <fullName evidence="4">Concanavalin A-like lectin/glucanase</fullName>
    </recommendedName>
</protein>
<dbReference type="SUPFAM" id="SSF49899">
    <property type="entry name" value="Concanavalin A-like lectins/glucanases"/>
    <property type="match status" value="1"/>
</dbReference>
<reference evidence="3" key="2">
    <citation type="submission" date="2015-01" db="EMBL/GenBank/DDBJ databases">
        <title>Evolutionary Origins and Diversification of the Mycorrhizal Mutualists.</title>
        <authorList>
            <consortium name="DOE Joint Genome Institute"/>
            <consortium name="Mycorrhizal Genomics Consortium"/>
            <person name="Kohler A."/>
            <person name="Kuo A."/>
            <person name="Nagy L.G."/>
            <person name="Floudas D."/>
            <person name="Copeland A."/>
            <person name="Barry K.W."/>
            <person name="Cichocki N."/>
            <person name="Veneault-Fourrey C."/>
            <person name="LaButti K."/>
            <person name="Lindquist E.A."/>
            <person name="Lipzen A."/>
            <person name="Lundell T."/>
            <person name="Morin E."/>
            <person name="Murat C."/>
            <person name="Riley R."/>
            <person name="Ohm R."/>
            <person name="Sun H."/>
            <person name="Tunlid A."/>
            <person name="Henrissat B."/>
            <person name="Grigoriev I.V."/>
            <person name="Hibbett D.S."/>
            <person name="Martin F."/>
        </authorList>
    </citation>
    <scope>NUCLEOTIDE SEQUENCE [LARGE SCALE GENOMIC DNA]</scope>
    <source>
        <strain evidence="3">Zn</strain>
    </source>
</reference>
<evidence type="ECO:0008006" key="4">
    <source>
        <dbReference type="Google" id="ProtNLM"/>
    </source>
</evidence>
<accession>A0A0C3DMX1</accession>
<feature type="active site" description="Proton acceptor" evidence="1">
    <location>
        <position position="190"/>
    </location>
</feature>
<dbReference type="CDD" id="cd13426">
    <property type="entry name" value="Peptidase_G1"/>
    <property type="match status" value="1"/>
</dbReference>
<proteinExistence type="predicted"/>
<dbReference type="InterPro" id="IPR013320">
    <property type="entry name" value="ConA-like_dom_sf"/>
</dbReference>
<dbReference type="GO" id="GO:0006508">
    <property type="term" value="P:proteolysis"/>
    <property type="evidence" value="ECO:0007669"/>
    <property type="project" value="InterPro"/>
</dbReference>
<dbReference type="OrthoDB" id="2862635at2759"/>
<keyword evidence="3" id="KW-1185">Reference proteome</keyword>
<dbReference type="Proteomes" id="UP000054321">
    <property type="component" value="Unassembled WGS sequence"/>
</dbReference>
<dbReference type="EMBL" id="KN832873">
    <property type="protein sequence ID" value="KIN03378.1"/>
    <property type="molecule type" value="Genomic_DNA"/>
</dbReference>
<dbReference type="PANTHER" id="PTHR37536">
    <property type="entry name" value="PUTATIVE (AFU_ORTHOLOGUE AFUA_3G02970)-RELATED"/>
    <property type="match status" value="1"/>
</dbReference>
<gene>
    <name evidence="2" type="ORF">OIDMADRAFT_118073</name>
</gene>
<dbReference type="GO" id="GO:0070007">
    <property type="term" value="F:glutamic-type endopeptidase activity"/>
    <property type="evidence" value="ECO:0007669"/>
    <property type="project" value="InterPro"/>
</dbReference>
<evidence type="ECO:0000313" key="2">
    <source>
        <dbReference type="EMBL" id="KIN03378.1"/>
    </source>
</evidence>
<dbReference type="PANTHER" id="PTHR37536:SF1">
    <property type="entry name" value="ASPERGILLOPEPSIN, PUTAITVE (AFU_ORTHOLOGUE AFUA_7G01200)"/>
    <property type="match status" value="1"/>
</dbReference>
<dbReference type="HOGENOM" id="CLU_066466_3_0_1"/>
<dbReference type="Gene3D" id="2.60.120.700">
    <property type="entry name" value="Peptidase G1"/>
    <property type="match status" value="1"/>
</dbReference>
<dbReference type="AlphaFoldDB" id="A0A0C3DMX1"/>
<evidence type="ECO:0000313" key="3">
    <source>
        <dbReference type="Proteomes" id="UP000054321"/>
    </source>
</evidence>
<sequence length="258" mass="26974">MNTPAYFVAPTVTALKTGRQPAANKVLSEANGTSTNWSGAVVMSPPAGETFTSASASWVVPNPWPPLSAWNGSGWNDGSWESVAWVGIDGWSVQNAILQAGTKSVVTVTGGTVTHQCWAWFEWFPAFEMVFTGFPVLAGDTVEVLVCATTPTTGYASVHNTTANLFTSIAIDAPNAAAALQGQNAEWILEDDSIGGSEAPFSDYGAVFFYDCLAATKDKEVNVSNGTLINLVQGGTTLSTAVEESPSVLMTYSGDSGP</sequence>
<organism evidence="2 3">
    <name type="scientific">Oidiodendron maius (strain Zn)</name>
    <dbReference type="NCBI Taxonomy" id="913774"/>
    <lineage>
        <taxon>Eukaryota</taxon>
        <taxon>Fungi</taxon>
        <taxon>Dikarya</taxon>
        <taxon>Ascomycota</taxon>
        <taxon>Pezizomycotina</taxon>
        <taxon>Leotiomycetes</taxon>
        <taxon>Leotiomycetes incertae sedis</taxon>
        <taxon>Myxotrichaceae</taxon>
        <taxon>Oidiodendron</taxon>
    </lineage>
</organism>
<dbReference type="InterPro" id="IPR038656">
    <property type="entry name" value="Peptidase_G1_sf"/>
</dbReference>
<dbReference type="PRINTS" id="PR00977">
    <property type="entry name" value="SCYTLDPTASE"/>
</dbReference>
<reference evidence="2 3" key="1">
    <citation type="submission" date="2014-04" db="EMBL/GenBank/DDBJ databases">
        <authorList>
            <consortium name="DOE Joint Genome Institute"/>
            <person name="Kuo A."/>
            <person name="Martino E."/>
            <person name="Perotto S."/>
            <person name="Kohler A."/>
            <person name="Nagy L.G."/>
            <person name="Floudas D."/>
            <person name="Copeland A."/>
            <person name="Barry K.W."/>
            <person name="Cichocki N."/>
            <person name="Veneault-Fourrey C."/>
            <person name="LaButti K."/>
            <person name="Lindquist E.A."/>
            <person name="Lipzen A."/>
            <person name="Lundell T."/>
            <person name="Morin E."/>
            <person name="Murat C."/>
            <person name="Sun H."/>
            <person name="Tunlid A."/>
            <person name="Henrissat B."/>
            <person name="Grigoriev I.V."/>
            <person name="Hibbett D.S."/>
            <person name="Martin F."/>
            <person name="Nordberg H.P."/>
            <person name="Cantor M.N."/>
            <person name="Hua S.X."/>
        </authorList>
    </citation>
    <scope>NUCLEOTIDE SEQUENCE [LARGE SCALE GENOMIC DNA]</scope>
    <source>
        <strain evidence="2 3">Zn</strain>
    </source>
</reference>
<name>A0A0C3DMX1_OIDMZ</name>
<dbReference type="STRING" id="913774.A0A0C3DMX1"/>
<dbReference type="InterPro" id="IPR000250">
    <property type="entry name" value="Peptidase_G1"/>
</dbReference>
<evidence type="ECO:0000256" key="1">
    <source>
        <dbReference type="PIRSR" id="PIRSR600250-50"/>
    </source>
</evidence>